<proteinExistence type="predicted"/>
<accession>A0A1U7HHZ2</accession>
<dbReference type="Pfam" id="PF11209">
    <property type="entry name" value="LmeA"/>
    <property type="match status" value="1"/>
</dbReference>
<dbReference type="InterPro" id="IPR021373">
    <property type="entry name" value="DUF2993"/>
</dbReference>
<protein>
    <recommendedName>
        <fullName evidence="3">DUF2993 domain-containing protein</fullName>
    </recommendedName>
</protein>
<organism evidence="1 2">
    <name type="scientific">Chroogloeocystis siderophila 5.2 s.c.1</name>
    <dbReference type="NCBI Taxonomy" id="247279"/>
    <lineage>
        <taxon>Bacteria</taxon>
        <taxon>Bacillati</taxon>
        <taxon>Cyanobacteriota</taxon>
        <taxon>Cyanophyceae</taxon>
        <taxon>Oscillatoriophycideae</taxon>
        <taxon>Chroococcales</taxon>
        <taxon>Chroococcaceae</taxon>
        <taxon>Chroogloeocystis</taxon>
    </lineage>
</organism>
<evidence type="ECO:0000313" key="2">
    <source>
        <dbReference type="Proteomes" id="UP000185984"/>
    </source>
</evidence>
<comment type="caution">
    <text evidence="1">The sequence shown here is derived from an EMBL/GenBank/DDBJ whole genome shotgun (WGS) entry which is preliminary data.</text>
</comment>
<reference evidence="1 2" key="1">
    <citation type="submission" date="2016-11" db="EMBL/GenBank/DDBJ databases">
        <title>Draft Genome Sequences of Nine Cyanobacterial Strains from Diverse Habitats.</title>
        <authorList>
            <person name="Zhu T."/>
            <person name="Hou S."/>
            <person name="Lu X."/>
            <person name="Hess W.R."/>
        </authorList>
    </citation>
    <scope>NUCLEOTIDE SEQUENCE [LARGE SCALE GENOMIC DNA]</scope>
    <source>
        <strain evidence="1 2">5.2 s.c.1</strain>
    </source>
</reference>
<dbReference type="Proteomes" id="UP000185984">
    <property type="component" value="Unassembled WGS sequence"/>
</dbReference>
<gene>
    <name evidence="1" type="ORF">NIES1031_18780</name>
</gene>
<dbReference type="RefSeq" id="WP_073551040.1">
    <property type="nucleotide sequence ID" value="NZ_CAWMVK010000009.1"/>
</dbReference>
<name>A0A1U7HHZ2_9CHRO</name>
<sequence>MLDDTRLEEQAISKAAEIGLSSQIEQAEEINVEVKTDLWKILQGQADSVAIAGEGVVLQKDIRVQHMELSTDKIDINPFSALLGQVELNQPVQANARLVMSQDDLNRALNSDYVLDQAQFDLDVDGEKVNLAMQQMQLTLPGNNQMVFDGQAVLQEKGTNRQVAFHATARPRTQTEPIMLEGFTCTEGDGFSLEFTAALMQKVKELVNSAYIDLDTMVLRVSNMEVQQGSILLQAQALVRELPTMEQ</sequence>
<dbReference type="AlphaFoldDB" id="A0A1U7HHZ2"/>
<evidence type="ECO:0000313" key="1">
    <source>
        <dbReference type="EMBL" id="OKH23174.1"/>
    </source>
</evidence>
<dbReference type="EMBL" id="MRCC01000017">
    <property type="protein sequence ID" value="OKH23174.1"/>
    <property type="molecule type" value="Genomic_DNA"/>
</dbReference>
<dbReference type="OrthoDB" id="420681at2"/>
<evidence type="ECO:0008006" key="3">
    <source>
        <dbReference type="Google" id="ProtNLM"/>
    </source>
</evidence>
<keyword evidence="2" id="KW-1185">Reference proteome</keyword>
<dbReference type="STRING" id="247279.NIES1031_18780"/>